<accession>A0A1H9ZSI4</accession>
<gene>
    <name evidence="1" type="ORF">SAMN04488598_10760</name>
    <name evidence="2" type="ORF">SAMN04515652_10860</name>
</gene>
<evidence type="ECO:0000313" key="4">
    <source>
        <dbReference type="Proteomes" id="UP000199519"/>
    </source>
</evidence>
<evidence type="ECO:0000313" key="1">
    <source>
        <dbReference type="EMBL" id="SDF17302.1"/>
    </source>
</evidence>
<proteinExistence type="predicted"/>
<name>A0A1H9ZSI4_9FIRM</name>
<sequence length="108" mass="13077">MDINLEDIFEIVEEPEHSKNVLLDFQEKYNIDSEELYLFYQQNGINYEELPITEEDFKSWIHHFIIFKENGGDPWELKESDIWEDNPNYQNKEENYSPCSFLFSCVIL</sequence>
<reference evidence="3 4" key="1">
    <citation type="submission" date="2016-10" db="EMBL/GenBank/DDBJ databases">
        <authorList>
            <person name="Varghese N."/>
            <person name="Submissions S."/>
        </authorList>
    </citation>
    <scope>NUCLEOTIDE SEQUENCE [LARGE SCALE GENOMIC DNA]</scope>
    <source>
        <strain evidence="1 4">WG2</strain>
        <strain evidence="2 3">WG5</strain>
    </source>
</reference>
<protein>
    <submittedName>
        <fullName evidence="2">Uncharacterized protein</fullName>
    </submittedName>
</protein>
<dbReference type="AlphaFoldDB" id="A0A1H9ZSI4"/>
<dbReference type="EMBL" id="FNBJ01000007">
    <property type="protein sequence ID" value="SDF17302.1"/>
    <property type="molecule type" value="Genomic_DNA"/>
</dbReference>
<dbReference type="Proteomes" id="UP000199519">
    <property type="component" value="Unassembled WGS sequence"/>
</dbReference>
<organism evidence="2 3">
    <name type="scientific">Halanaerobium congolense</name>
    <dbReference type="NCBI Taxonomy" id="54121"/>
    <lineage>
        <taxon>Bacteria</taxon>
        <taxon>Bacillati</taxon>
        <taxon>Bacillota</taxon>
        <taxon>Clostridia</taxon>
        <taxon>Halanaerobiales</taxon>
        <taxon>Halanaerobiaceae</taxon>
        <taxon>Halanaerobium</taxon>
    </lineage>
</organism>
<keyword evidence="4" id="KW-1185">Reference proteome</keyword>
<dbReference type="RefSeq" id="WP_089719757.1">
    <property type="nucleotide sequence ID" value="NZ_FNBJ01000007.1"/>
</dbReference>
<dbReference type="Proteomes" id="UP000198612">
    <property type="component" value="Unassembled WGS sequence"/>
</dbReference>
<evidence type="ECO:0000313" key="3">
    <source>
        <dbReference type="Proteomes" id="UP000198612"/>
    </source>
</evidence>
<evidence type="ECO:0000313" key="2">
    <source>
        <dbReference type="EMBL" id="SES84749.1"/>
    </source>
</evidence>
<dbReference type="EMBL" id="FOHG01000008">
    <property type="protein sequence ID" value="SES84749.1"/>
    <property type="molecule type" value="Genomic_DNA"/>
</dbReference>